<comment type="function">
    <text evidence="1">Broad specificity carboxypetidase that releases amino acids sequentially from the C-terminus, including neutral, aromatic, polar and basic residues.</text>
</comment>
<dbReference type="PIRSF" id="PIRSF006615">
    <property type="entry name" value="Zn_crbxpep_Taq"/>
    <property type="match status" value="1"/>
</dbReference>
<keyword evidence="1" id="KW-0482">Metalloprotease</keyword>
<keyword evidence="3" id="KW-1185">Reference proteome</keyword>
<dbReference type="GO" id="GO:0004180">
    <property type="term" value="F:carboxypeptidase activity"/>
    <property type="evidence" value="ECO:0007669"/>
    <property type="project" value="UniProtKB-KW"/>
</dbReference>
<dbReference type="PANTHER" id="PTHR34217">
    <property type="entry name" value="METAL-DEPENDENT CARBOXYPEPTIDASE"/>
    <property type="match status" value="1"/>
</dbReference>
<dbReference type="Pfam" id="PF02074">
    <property type="entry name" value="Peptidase_M32"/>
    <property type="match status" value="1"/>
</dbReference>
<dbReference type="PROSITE" id="PS52034">
    <property type="entry name" value="PEPTIDASE_M32"/>
    <property type="match status" value="1"/>
</dbReference>
<evidence type="ECO:0000313" key="3">
    <source>
        <dbReference type="Proteomes" id="UP001205890"/>
    </source>
</evidence>
<keyword evidence="1 2" id="KW-0121">Carboxypeptidase</keyword>
<dbReference type="Gene3D" id="1.10.1370.30">
    <property type="match status" value="1"/>
</dbReference>
<dbReference type="Proteomes" id="UP001205890">
    <property type="component" value="Unassembled WGS sequence"/>
</dbReference>
<dbReference type="PRINTS" id="PR00998">
    <property type="entry name" value="CRBOXYPTASET"/>
</dbReference>
<dbReference type="RefSeq" id="WP_254742849.1">
    <property type="nucleotide sequence ID" value="NZ_JANCLU010000011.1"/>
</dbReference>
<name>A0ABT1LE93_9HYPH</name>
<dbReference type="EC" id="3.4.17.19" evidence="1"/>
<evidence type="ECO:0000256" key="1">
    <source>
        <dbReference type="PIRNR" id="PIRNR006615"/>
    </source>
</evidence>
<dbReference type="InterPro" id="IPR001333">
    <property type="entry name" value="Peptidase_M32_Taq"/>
</dbReference>
<dbReference type="SUPFAM" id="SSF55486">
    <property type="entry name" value="Metalloproteases ('zincins'), catalytic domain"/>
    <property type="match status" value="1"/>
</dbReference>
<comment type="similarity">
    <text evidence="1">Belongs to the peptidase M32 family.</text>
</comment>
<comment type="caution">
    <text evidence="2">The sequence shown here is derived from an EMBL/GenBank/DDBJ whole genome shotgun (WGS) entry which is preliminary data.</text>
</comment>
<keyword evidence="1" id="KW-0378">Hydrolase</keyword>
<gene>
    <name evidence="2" type="ORF">NK718_12910</name>
</gene>
<evidence type="ECO:0000313" key="2">
    <source>
        <dbReference type="EMBL" id="MCP8939418.1"/>
    </source>
</evidence>
<dbReference type="EMBL" id="JANCLU010000011">
    <property type="protein sequence ID" value="MCP8939418.1"/>
    <property type="molecule type" value="Genomic_DNA"/>
</dbReference>
<keyword evidence="1" id="KW-0645">Protease</keyword>
<proteinExistence type="inferred from homology"/>
<protein>
    <recommendedName>
        <fullName evidence="1">Metal-dependent carboxypeptidase</fullName>
        <ecNumber evidence="1">3.4.17.19</ecNumber>
    </recommendedName>
</protein>
<accession>A0ABT1LE93</accession>
<dbReference type="PANTHER" id="PTHR34217:SF1">
    <property type="entry name" value="CARBOXYPEPTIDASE 1"/>
    <property type="match status" value="1"/>
</dbReference>
<dbReference type="CDD" id="cd06460">
    <property type="entry name" value="M32_Taq"/>
    <property type="match status" value="1"/>
</dbReference>
<comment type="catalytic activity">
    <reaction evidence="1">
        <text>Release of a C-terminal amino acid with broad specificity, except for -Pro.</text>
        <dbReference type="EC" id="3.4.17.19"/>
    </reaction>
</comment>
<reference evidence="2 3" key="1">
    <citation type="submission" date="2022-07" db="EMBL/GenBank/DDBJ databases">
        <authorList>
            <person name="Li W.-J."/>
            <person name="Deng Q.-Q."/>
        </authorList>
    </citation>
    <scope>NUCLEOTIDE SEQUENCE [LARGE SCALE GENOMIC DNA]</scope>
    <source>
        <strain evidence="2 3">SYSU M60028</strain>
    </source>
</reference>
<organism evidence="2 3">
    <name type="scientific">Alsobacter ponti</name>
    <dbReference type="NCBI Taxonomy" id="2962936"/>
    <lineage>
        <taxon>Bacteria</taxon>
        <taxon>Pseudomonadati</taxon>
        <taxon>Pseudomonadota</taxon>
        <taxon>Alphaproteobacteria</taxon>
        <taxon>Hyphomicrobiales</taxon>
        <taxon>Alsobacteraceae</taxon>
        <taxon>Alsobacter</taxon>
    </lineage>
</organism>
<keyword evidence="1" id="KW-0479">Metal-binding</keyword>
<sequence>MTIQALGERIATVNDILCSLGVLVWDSRTMMPSGGAVSRGFQIATLTRTARDLLASDDTLRLVESAEREAAKLPADALDREAVRQVREAVEAHRRVPGDVIERRAAVRARANAAWIEARARDDFSTFRPYLQETVANTREYADALGWTGHRYDALLRLYEPGETLERLRRLFAELRAGLKPILAAARARPNGAGAILHRTFPVETQRDVALGLARTLGYDLSRGRLDGTVHPFEISFTREDVRITTRYNETFLRPALFGAMHETGHALYEQNVDPAFSRTVFATDLLGLYAVGGTSFGAHESQSRLWENHVGRSLAFWRLQFPALKERFPEALGDVTAERFYEAVTTVEPGLIRTDADELTYDFHIMLRVDIEAALIGGEMEVDDVPEAWRKAMKDGLGLDVPNDRLGCLQDIHWSSGMIGSFCTYTIGNVMAAQLFEAALASDDAIAAGLEKGDYAPLAGWLRENVWRHGRSRSREQILVAATGRGLETGPYLRYLAGKYGA</sequence>